<evidence type="ECO:0000256" key="2">
    <source>
        <dbReference type="SAM" id="SignalP"/>
    </source>
</evidence>
<comment type="caution">
    <text evidence="3">The sequence shown here is derived from an EMBL/GenBank/DDBJ whole genome shotgun (WGS) entry which is preliminary data.</text>
</comment>
<feature type="signal peptide" evidence="2">
    <location>
        <begin position="1"/>
        <end position="17"/>
    </location>
</feature>
<reference evidence="3" key="1">
    <citation type="submission" date="2020-06" db="EMBL/GenBank/DDBJ databases">
        <title>WGS assembly of Ceratodon purpureus strain R40.</title>
        <authorList>
            <person name="Carey S.B."/>
            <person name="Jenkins J."/>
            <person name="Shu S."/>
            <person name="Lovell J.T."/>
            <person name="Sreedasyam A."/>
            <person name="Maumus F."/>
            <person name="Tiley G.P."/>
            <person name="Fernandez-Pozo N."/>
            <person name="Barry K."/>
            <person name="Chen C."/>
            <person name="Wang M."/>
            <person name="Lipzen A."/>
            <person name="Daum C."/>
            <person name="Saski C.A."/>
            <person name="Payton A.C."/>
            <person name="Mcbreen J.C."/>
            <person name="Conrad R.E."/>
            <person name="Kollar L.M."/>
            <person name="Olsson S."/>
            <person name="Huttunen S."/>
            <person name="Landis J.B."/>
            <person name="Wickett N.J."/>
            <person name="Johnson M.G."/>
            <person name="Rensing S.A."/>
            <person name="Grimwood J."/>
            <person name="Schmutz J."/>
            <person name="Mcdaniel S.F."/>
        </authorList>
    </citation>
    <scope>NUCLEOTIDE SEQUENCE</scope>
    <source>
        <strain evidence="3">R40</strain>
    </source>
</reference>
<name>A0A8T0IIZ1_CERPU</name>
<evidence type="ECO:0008006" key="5">
    <source>
        <dbReference type="Google" id="ProtNLM"/>
    </source>
</evidence>
<feature type="compositionally biased region" description="Basic and acidic residues" evidence="1">
    <location>
        <begin position="55"/>
        <end position="68"/>
    </location>
</feature>
<dbReference type="EMBL" id="CM026423">
    <property type="protein sequence ID" value="KAG0582889.1"/>
    <property type="molecule type" value="Genomic_DNA"/>
</dbReference>
<protein>
    <recommendedName>
        <fullName evidence="5">Secreted protein</fullName>
    </recommendedName>
</protein>
<evidence type="ECO:0000256" key="1">
    <source>
        <dbReference type="SAM" id="MobiDB-lite"/>
    </source>
</evidence>
<proteinExistence type="predicted"/>
<keyword evidence="2" id="KW-0732">Signal</keyword>
<sequence length="90" mass="9950">MKIHLLVILFTVRLSSPSQITPSATVVAQKTNTVVNERQPPKQLKHHTIEDVLLLKRDASDQPGDRSKSGLGWQSYYMSTGHSRSLGGPN</sequence>
<dbReference type="Proteomes" id="UP000822688">
    <property type="component" value="Chromosome 3"/>
</dbReference>
<feature type="region of interest" description="Disordered" evidence="1">
    <location>
        <begin position="55"/>
        <end position="90"/>
    </location>
</feature>
<gene>
    <name evidence="3" type="ORF">KC19_3G093400</name>
</gene>
<organism evidence="3 4">
    <name type="scientific">Ceratodon purpureus</name>
    <name type="common">Fire moss</name>
    <name type="synonym">Dicranum purpureum</name>
    <dbReference type="NCBI Taxonomy" id="3225"/>
    <lineage>
        <taxon>Eukaryota</taxon>
        <taxon>Viridiplantae</taxon>
        <taxon>Streptophyta</taxon>
        <taxon>Embryophyta</taxon>
        <taxon>Bryophyta</taxon>
        <taxon>Bryophytina</taxon>
        <taxon>Bryopsida</taxon>
        <taxon>Dicranidae</taxon>
        <taxon>Pseudoditrichales</taxon>
        <taxon>Ditrichaceae</taxon>
        <taxon>Ceratodon</taxon>
    </lineage>
</organism>
<feature type="chain" id="PRO_5035912649" description="Secreted protein" evidence="2">
    <location>
        <begin position="18"/>
        <end position="90"/>
    </location>
</feature>
<evidence type="ECO:0000313" key="3">
    <source>
        <dbReference type="EMBL" id="KAG0582889.1"/>
    </source>
</evidence>
<accession>A0A8T0IIZ1</accession>
<dbReference type="AlphaFoldDB" id="A0A8T0IIZ1"/>
<evidence type="ECO:0000313" key="4">
    <source>
        <dbReference type="Proteomes" id="UP000822688"/>
    </source>
</evidence>
<keyword evidence="4" id="KW-1185">Reference proteome</keyword>